<dbReference type="CDD" id="cd00146">
    <property type="entry name" value="PKD"/>
    <property type="match status" value="1"/>
</dbReference>
<dbReference type="SUPFAM" id="SSF51011">
    <property type="entry name" value="Glycosyl hydrolase domain"/>
    <property type="match status" value="1"/>
</dbReference>
<dbReference type="KEGG" id="hsn:DV733_08025"/>
<dbReference type="EMBL" id="CP031310">
    <property type="protein sequence ID" value="QCC51192.1"/>
    <property type="molecule type" value="Genomic_DNA"/>
</dbReference>
<feature type="compositionally biased region" description="Polar residues" evidence="5">
    <location>
        <begin position="635"/>
        <end position="648"/>
    </location>
</feature>
<keyword evidence="4" id="KW-0326">Glycosidase</keyword>
<dbReference type="PANTHER" id="PTHR43447">
    <property type="entry name" value="ALPHA-AMYLASE"/>
    <property type="match status" value="1"/>
</dbReference>
<dbReference type="Pfam" id="PF09154">
    <property type="entry name" value="Alpha-amy_C_pro"/>
    <property type="match status" value="1"/>
</dbReference>
<dbReference type="GO" id="GO:0004556">
    <property type="term" value="F:alpha-amylase activity"/>
    <property type="evidence" value="ECO:0007669"/>
    <property type="project" value="InterPro"/>
</dbReference>
<dbReference type="InterPro" id="IPR035986">
    <property type="entry name" value="PKD_dom_sf"/>
</dbReference>
<dbReference type="InterPro" id="IPR000601">
    <property type="entry name" value="PKD_dom"/>
</dbReference>
<dbReference type="Proteomes" id="UP000296706">
    <property type="component" value="Chromosome"/>
</dbReference>
<feature type="domain" description="PKD" evidence="6">
    <location>
        <begin position="564"/>
        <end position="654"/>
    </location>
</feature>
<protein>
    <submittedName>
        <fullName evidence="7">DUF1939 domain-containing protein</fullName>
    </submittedName>
</protein>
<dbReference type="InterPro" id="IPR022409">
    <property type="entry name" value="PKD/Chitinase_dom"/>
</dbReference>
<dbReference type="InterPro" id="IPR013780">
    <property type="entry name" value="Glyco_hydro_b"/>
</dbReference>
<dbReference type="SUPFAM" id="SSF49299">
    <property type="entry name" value="PKD domain"/>
    <property type="match status" value="1"/>
</dbReference>
<dbReference type="SUPFAM" id="SSF51445">
    <property type="entry name" value="(Trans)glycosidases"/>
    <property type="match status" value="1"/>
</dbReference>
<evidence type="ECO:0000313" key="7">
    <source>
        <dbReference type="EMBL" id="QCC51192.1"/>
    </source>
</evidence>
<comment type="similarity">
    <text evidence="1">Belongs to the glycosyl hydrolase 13 family.</text>
</comment>
<dbReference type="Pfam" id="PF18911">
    <property type="entry name" value="PKD_4"/>
    <property type="match status" value="1"/>
</dbReference>
<gene>
    <name evidence="7" type="ORF">DV733_08025</name>
</gene>
<evidence type="ECO:0000256" key="1">
    <source>
        <dbReference type="ARBA" id="ARBA00008061"/>
    </source>
</evidence>
<dbReference type="InterPro" id="IPR017853">
    <property type="entry name" value="GH"/>
</dbReference>
<dbReference type="GO" id="GO:0005975">
    <property type="term" value="P:carbohydrate metabolic process"/>
    <property type="evidence" value="ECO:0007669"/>
    <property type="project" value="InterPro"/>
</dbReference>
<dbReference type="STRING" id="1457250.GCA_000755225_01300"/>
<dbReference type="PRINTS" id="PR00110">
    <property type="entry name" value="ALPHAAMYLASE"/>
</dbReference>
<dbReference type="InterPro" id="IPR006047">
    <property type="entry name" value="GH13_cat_dom"/>
</dbReference>
<dbReference type="GeneID" id="39847805"/>
<dbReference type="GO" id="GO:0030246">
    <property type="term" value="F:carbohydrate binding"/>
    <property type="evidence" value="ECO:0007669"/>
    <property type="project" value="InterPro"/>
</dbReference>
<feature type="compositionally biased region" description="Low complexity" evidence="5">
    <location>
        <begin position="657"/>
        <end position="676"/>
    </location>
</feature>
<evidence type="ECO:0000256" key="2">
    <source>
        <dbReference type="ARBA" id="ARBA00022801"/>
    </source>
</evidence>
<dbReference type="InterPro" id="IPR015237">
    <property type="entry name" value="Alpha-amylase_C_pro"/>
</dbReference>
<dbReference type="InterPro" id="IPR006311">
    <property type="entry name" value="TAT_signal"/>
</dbReference>
<organism evidence="7 8">
    <name type="scientific">Halapricum salinum</name>
    <dbReference type="NCBI Taxonomy" id="1457250"/>
    <lineage>
        <taxon>Archaea</taxon>
        <taxon>Methanobacteriati</taxon>
        <taxon>Methanobacteriota</taxon>
        <taxon>Stenosarchaea group</taxon>
        <taxon>Halobacteria</taxon>
        <taxon>Halobacteriales</taxon>
        <taxon>Haloarculaceae</taxon>
        <taxon>Halapricum</taxon>
    </lineage>
</organism>
<accession>A0A4D6HDR3</accession>
<dbReference type="SMART" id="SM00642">
    <property type="entry name" value="Aamy"/>
    <property type="match status" value="1"/>
</dbReference>
<dbReference type="Gene3D" id="2.60.40.1180">
    <property type="entry name" value="Golgi alpha-mannosidase II"/>
    <property type="match status" value="1"/>
</dbReference>
<dbReference type="Gene3D" id="3.20.20.80">
    <property type="entry name" value="Glycosidases"/>
    <property type="match status" value="1"/>
</dbReference>
<sequence>MADSEPQAGISRRGVLKGIGGAVAAATAGVGFAQSATADAGESVALQYFHEDWQTITDDLGRVGSLGFDAIWIQQPAESMLDWSDQGGRNEPPLGYQPVDYRNFDSSFGTEAELQTLIDTAHDNDVEVIVDTVLNHMANASADAFPQFEREHFHNQGGIEQWAYSFDSGDSRCFENGETGGTPKDPDRIECDPSIIENSALLGLRDLDQDQAYVREQLKNYVDKIASLGADGHRFDGAKHMPESFFANYANQWAADNGMFRVGEVYSGNREYLRGYANTGPGMYVFDFALYYTMQGVFDGGDMSRLEGAGLIATDPGKSMPFVENHDVAAPSQYELAHAFMLSSEGYPMLYNLFADNLLANDNIMNAVWVKKNLAGGQTIWRHTDEDLAVFEREGNLLTGLNNGDSDRTVTVETSWTEQELRDYAGNAENVTTAGDGSVEITVPADGWVFYAETGQGEPTDGIGREVPQITLRVEAPTAEDESVYFTGSTSSLTNWGGGVEGTENDGVWEVTIDDPGRFEWKTRRGPAGGSGDVWEDGENHDHTTLEPTHQGWEDGFGGSASPPTAEFSVTPSEPTVGEQITFDASASSDPDGDIQSYQWEFTGDETDSATGEEVTRTFDAPGTYEVALTVADGSESTADASTTTQVVVESAEESDPTTTTDEPEQTTTTTESDSTTTDDDQETTPSGSGDGPGFTTVTALTGLAGAGLAAARRGDDEE</sequence>
<evidence type="ECO:0000256" key="5">
    <source>
        <dbReference type="SAM" id="MobiDB-lite"/>
    </source>
</evidence>
<dbReference type="SUPFAM" id="SSF49452">
    <property type="entry name" value="Starch-binding domain-like"/>
    <property type="match status" value="1"/>
</dbReference>
<evidence type="ECO:0000259" key="6">
    <source>
        <dbReference type="PROSITE" id="PS50093"/>
    </source>
</evidence>
<dbReference type="SMART" id="SM00089">
    <property type="entry name" value="PKD"/>
    <property type="match status" value="1"/>
</dbReference>
<keyword evidence="8" id="KW-1185">Reference proteome</keyword>
<dbReference type="Pfam" id="PF00128">
    <property type="entry name" value="Alpha-amylase"/>
    <property type="match status" value="1"/>
</dbReference>
<feature type="region of interest" description="Disordered" evidence="5">
    <location>
        <begin position="633"/>
        <end position="701"/>
    </location>
</feature>
<feature type="region of interest" description="Disordered" evidence="5">
    <location>
        <begin position="519"/>
        <end position="539"/>
    </location>
</feature>
<evidence type="ECO:0000256" key="3">
    <source>
        <dbReference type="ARBA" id="ARBA00023277"/>
    </source>
</evidence>
<dbReference type="GO" id="GO:0043169">
    <property type="term" value="F:cation binding"/>
    <property type="evidence" value="ECO:0007669"/>
    <property type="project" value="InterPro"/>
</dbReference>
<dbReference type="InterPro" id="IPR006046">
    <property type="entry name" value="Alpha_amylase"/>
</dbReference>
<dbReference type="InterPro" id="IPR013783">
    <property type="entry name" value="Ig-like_fold"/>
</dbReference>
<evidence type="ECO:0000256" key="4">
    <source>
        <dbReference type="ARBA" id="ARBA00023295"/>
    </source>
</evidence>
<name>A0A4D6HDR3_9EURY</name>
<dbReference type="PROSITE" id="PS50093">
    <property type="entry name" value="PKD"/>
    <property type="match status" value="1"/>
</dbReference>
<dbReference type="Gene3D" id="2.60.40.10">
    <property type="entry name" value="Immunoglobulins"/>
    <property type="match status" value="2"/>
</dbReference>
<dbReference type="PROSITE" id="PS51318">
    <property type="entry name" value="TAT"/>
    <property type="match status" value="1"/>
</dbReference>
<dbReference type="RefSeq" id="WP_079979543.1">
    <property type="nucleotide sequence ID" value="NZ_CP031310.1"/>
</dbReference>
<dbReference type="InterPro" id="IPR013784">
    <property type="entry name" value="Carb-bd-like_fold"/>
</dbReference>
<keyword evidence="3" id="KW-0119">Carbohydrate metabolism</keyword>
<evidence type="ECO:0000313" key="8">
    <source>
        <dbReference type="Proteomes" id="UP000296706"/>
    </source>
</evidence>
<dbReference type="OrthoDB" id="18347at2157"/>
<dbReference type="AlphaFoldDB" id="A0A4D6HDR3"/>
<keyword evidence="2" id="KW-0378">Hydrolase</keyword>
<proteinExistence type="inferred from homology"/>
<reference evidence="7 8" key="1">
    <citation type="journal article" date="2019" name="Nat. Commun.">
        <title>A new type of DNA phosphorothioation-based antiviral system in archaea.</title>
        <authorList>
            <person name="Xiong L."/>
            <person name="Liu S."/>
            <person name="Chen S."/>
            <person name="Xiao Y."/>
            <person name="Zhu B."/>
            <person name="Gao Y."/>
            <person name="Zhang Y."/>
            <person name="Chen B."/>
            <person name="Luo J."/>
            <person name="Deng Z."/>
            <person name="Chen X."/>
            <person name="Wang L."/>
            <person name="Chen S."/>
        </authorList>
    </citation>
    <scope>NUCLEOTIDE SEQUENCE [LARGE SCALE GENOMIC DNA]</scope>
    <source>
        <strain evidence="7 8">CBA1105</strain>
    </source>
</reference>